<feature type="transmembrane region" description="Helical" evidence="14">
    <location>
        <begin position="12"/>
        <end position="33"/>
    </location>
</feature>
<feature type="coiled-coil region" evidence="12">
    <location>
        <begin position="477"/>
        <end position="504"/>
    </location>
</feature>
<dbReference type="KEGG" id="hhu:AR456_19910"/>
<accession>W1N5K1</accession>
<comment type="subcellular location">
    <subcellularLocation>
        <location evidence="1">Cell inner membrane</location>
        <topology evidence="1">Multi-pass membrane protein</topology>
    </subcellularLocation>
</comment>
<dbReference type="GO" id="GO:0005886">
    <property type="term" value="C:plasma membrane"/>
    <property type="evidence" value="ECO:0007669"/>
    <property type="project" value="UniProtKB-SubCell"/>
</dbReference>
<dbReference type="InterPro" id="IPR003122">
    <property type="entry name" value="Tar_rcpt_lig-bd"/>
</dbReference>
<evidence type="ECO:0000256" key="5">
    <source>
        <dbReference type="ARBA" id="ARBA00022519"/>
    </source>
</evidence>
<reference evidence="17 18" key="1">
    <citation type="submission" date="2013-08" db="EMBL/GenBank/DDBJ databases">
        <title>draft genome of Halomonas huanghegensis, strain BJGMM-B45T.</title>
        <authorList>
            <person name="Miao C."/>
            <person name="Wan Y."/>
            <person name="Jin W."/>
        </authorList>
    </citation>
    <scope>NUCLEOTIDE SEQUENCE [LARGE SCALE GENOMIC DNA]</scope>
    <source>
        <strain evidence="17 18">BJGMM-B45</strain>
    </source>
</reference>
<keyword evidence="4" id="KW-0145">Chemotaxis</keyword>
<keyword evidence="2" id="KW-1003">Cell membrane</keyword>
<evidence type="ECO:0000259" key="16">
    <source>
        <dbReference type="PROSITE" id="PS50885"/>
    </source>
</evidence>
<dbReference type="Pfam" id="PF02203">
    <property type="entry name" value="TarH"/>
    <property type="match status" value="1"/>
</dbReference>
<proteinExistence type="inferred from homology"/>
<evidence type="ECO:0000313" key="17">
    <source>
        <dbReference type="EMBL" id="ERL50832.1"/>
    </source>
</evidence>
<feature type="compositionally biased region" description="Basic and acidic residues" evidence="13">
    <location>
        <begin position="576"/>
        <end position="587"/>
    </location>
</feature>
<sequence>MKFIRNMSIRLSWSLAMGVFVILVGILCALGLYTAKLSESSIHELNQLNLEQQAALNRTDSRQLYLQLQLRGLHSGLQQATAQAERRMLTQSAERIGPQISSLETRFADFLALPAQQDQGQLISDLEAAFTNLIARGLRPQQQALARGDAEAFESHTAELVELNDAFYSASQAFFANAREHSTTLFSDFMTRVGQMQWAMAVIMAITVLTMISVLWGVSVNVVRPLKNLLGHFEAVERGDLSQPIPELNNNEIGHLYRHLARMQQALVTTVGSVRLSGERIHLGAHRIAAGNTDLSARTEQQAASLEETASSMEQLSSTVSQNADNALQASQLAREASSVASEGGTVVGEVISTMHDIRSGSHRISDIIGTIDGIAFQTNILALNASVEAARAGEHGRGFAVVAEEVRKLATRSSSAAQEIRALIDDSLKRVETGSTRVDDAGRVMENLVGAVARVSELMDDIAAASAEQSHGIQQINDAVAQMEQVTQQNAQLVQQSASASDELETEARQLATTVGRFRLDDQPSHKDQPSYKDQHSHTQQSGYKEQHGSEEQPDDSNLARWMPTLATDMNRQPHGSEEWEPYGRH</sequence>
<dbReference type="RefSeq" id="WP_021819356.1">
    <property type="nucleotide sequence ID" value="NZ_AVBC01000035.1"/>
</dbReference>
<dbReference type="SUPFAM" id="SSF47170">
    <property type="entry name" value="Aspartate receptor, ligand-binding domain"/>
    <property type="match status" value="1"/>
</dbReference>
<feature type="compositionally biased region" description="Basic and acidic residues" evidence="13">
    <location>
        <begin position="519"/>
        <end position="538"/>
    </location>
</feature>
<dbReference type="SMART" id="SM00283">
    <property type="entry name" value="MA"/>
    <property type="match status" value="1"/>
</dbReference>
<dbReference type="FunFam" id="1.10.287.950:FF:000001">
    <property type="entry name" value="Methyl-accepting chemotaxis sensory transducer"/>
    <property type="match status" value="1"/>
</dbReference>
<keyword evidence="12" id="KW-0175">Coiled coil</keyword>
<dbReference type="GO" id="GO:0006935">
    <property type="term" value="P:chemotaxis"/>
    <property type="evidence" value="ECO:0007669"/>
    <property type="project" value="UniProtKB-KW"/>
</dbReference>
<dbReference type="PRINTS" id="PR00260">
    <property type="entry name" value="CHEMTRNSDUCR"/>
</dbReference>
<dbReference type="CDD" id="cd11386">
    <property type="entry name" value="MCP_signal"/>
    <property type="match status" value="1"/>
</dbReference>
<evidence type="ECO:0000313" key="18">
    <source>
        <dbReference type="Proteomes" id="UP000019113"/>
    </source>
</evidence>
<dbReference type="InterPro" id="IPR003660">
    <property type="entry name" value="HAMP_dom"/>
</dbReference>
<organism evidence="17 18">
    <name type="scientific">Halomonas huangheensis</name>
    <dbReference type="NCBI Taxonomy" id="1178482"/>
    <lineage>
        <taxon>Bacteria</taxon>
        <taxon>Pseudomonadati</taxon>
        <taxon>Pseudomonadota</taxon>
        <taxon>Gammaproteobacteria</taxon>
        <taxon>Oceanospirillales</taxon>
        <taxon>Halomonadaceae</taxon>
        <taxon>Halomonas</taxon>
    </lineage>
</organism>
<evidence type="ECO:0000256" key="6">
    <source>
        <dbReference type="ARBA" id="ARBA00022692"/>
    </source>
</evidence>
<protein>
    <recommendedName>
        <fullName evidence="19">Methyl-accepting chemotaxis protein</fullName>
    </recommendedName>
</protein>
<dbReference type="InterPro" id="IPR035440">
    <property type="entry name" value="4HB_MCP_dom_sf"/>
</dbReference>
<dbReference type="Pfam" id="PF00672">
    <property type="entry name" value="HAMP"/>
    <property type="match status" value="1"/>
</dbReference>
<dbReference type="InterPro" id="IPR004090">
    <property type="entry name" value="Chemotax_Me-accpt_rcpt"/>
</dbReference>
<dbReference type="CDD" id="cd06225">
    <property type="entry name" value="HAMP"/>
    <property type="match status" value="1"/>
</dbReference>
<comment type="similarity">
    <text evidence="10">Belongs to the methyl-accepting chemotaxis (MCP) protein family.</text>
</comment>
<dbReference type="STRING" id="1178482.AR456_19910"/>
<dbReference type="AlphaFoldDB" id="W1N5K1"/>
<feature type="domain" description="Methyl-accepting transducer" evidence="15">
    <location>
        <begin position="277"/>
        <end position="506"/>
    </location>
</feature>
<dbReference type="PROSITE" id="PS50885">
    <property type="entry name" value="HAMP"/>
    <property type="match status" value="1"/>
</dbReference>
<feature type="transmembrane region" description="Helical" evidence="14">
    <location>
        <begin position="198"/>
        <end position="218"/>
    </location>
</feature>
<evidence type="ECO:0000256" key="14">
    <source>
        <dbReference type="SAM" id="Phobius"/>
    </source>
</evidence>
<evidence type="ECO:0000256" key="13">
    <source>
        <dbReference type="SAM" id="MobiDB-lite"/>
    </source>
</evidence>
<evidence type="ECO:0000256" key="2">
    <source>
        <dbReference type="ARBA" id="ARBA00022475"/>
    </source>
</evidence>
<dbReference type="PROSITE" id="PS50111">
    <property type="entry name" value="CHEMOTAXIS_TRANSDUC_2"/>
    <property type="match status" value="1"/>
</dbReference>
<name>W1N5K1_9GAMM</name>
<evidence type="ECO:0000256" key="12">
    <source>
        <dbReference type="SAM" id="Coils"/>
    </source>
</evidence>
<evidence type="ECO:0000256" key="8">
    <source>
        <dbReference type="ARBA" id="ARBA00023136"/>
    </source>
</evidence>
<dbReference type="GO" id="GO:0007165">
    <property type="term" value="P:signal transduction"/>
    <property type="evidence" value="ECO:0007669"/>
    <property type="project" value="UniProtKB-KW"/>
</dbReference>
<dbReference type="PATRIC" id="fig|1178482.3.peg.2405"/>
<dbReference type="InterPro" id="IPR051310">
    <property type="entry name" value="MCP_chemotaxis"/>
</dbReference>
<dbReference type="Pfam" id="PF00015">
    <property type="entry name" value="MCPsignal"/>
    <property type="match status" value="1"/>
</dbReference>
<evidence type="ECO:0000256" key="1">
    <source>
        <dbReference type="ARBA" id="ARBA00004429"/>
    </source>
</evidence>
<gene>
    <name evidence="17" type="ORF">BJB45_19745</name>
</gene>
<evidence type="ECO:0000256" key="10">
    <source>
        <dbReference type="ARBA" id="ARBA00029447"/>
    </source>
</evidence>
<dbReference type="Proteomes" id="UP000019113">
    <property type="component" value="Unassembled WGS sequence"/>
</dbReference>
<keyword evidence="3" id="KW-0488">Methylation</keyword>
<dbReference type="EMBL" id="AVBC01000035">
    <property type="protein sequence ID" value="ERL50832.1"/>
    <property type="molecule type" value="Genomic_DNA"/>
</dbReference>
<keyword evidence="8 14" id="KW-0472">Membrane</keyword>
<evidence type="ECO:0000259" key="15">
    <source>
        <dbReference type="PROSITE" id="PS50111"/>
    </source>
</evidence>
<keyword evidence="6 14" id="KW-0812">Transmembrane</keyword>
<evidence type="ECO:0000256" key="11">
    <source>
        <dbReference type="PROSITE-ProRule" id="PRU00284"/>
    </source>
</evidence>
<dbReference type="SUPFAM" id="SSF58104">
    <property type="entry name" value="Methyl-accepting chemotaxis protein (MCP) signaling domain"/>
    <property type="match status" value="1"/>
</dbReference>
<dbReference type="InterPro" id="IPR004089">
    <property type="entry name" value="MCPsignal_dom"/>
</dbReference>
<dbReference type="GO" id="GO:0004888">
    <property type="term" value="F:transmembrane signaling receptor activity"/>
    <property type="evidence" value="ECO:0007669"/>
    <property type="project" value="InterPro"/>
</dbReference>
<dbReference type="Gene3D" id="1.10.287.950">
    <property type="entry name" value="Methyl-accepting chemotaxis protein"/>
    <property type="match status" value="1"/>
</dbReference>
<keyword evidence="18" id="KW-1185">Reference proteome</keyword>
<feature type="region of interest" description="Disordered" evidence="13">
    <location>
        <begin position="516"/>
        <end position="587"/>
    </location>
</feature>
<keyword evidence="9 11" id="KW-0807">Transducer</keyword>
<keyword evidence="7 14" id="KW-1133">Transmembrane helix</keyword>
<feature type="domain" description="HAMP" evidence="16">
    <location>
        <begin position="220"/>
        <end position="272"/>
    </location>
</feature>
<evidence type="ECO:0000256" key="7">
    <source>
        <dbReference type="ARBA" id="ARBA00022989"/>
    </source>
</evidence>
<keyword evidence="5" id="KW-0997">Cell inner membrane</keyword>
<dbReference type="SMART" id="SM00304">
    <property type="entry name" value="HAMP"/>
    <property type="match status" value="1"/>
</dbReference>
<dbReference type="PANTHER" id="PTHR43531">
    <property type="entry name" value="PROTEIN ICFG"/>
    <property type="match status" value="1"/>
</dbReference>
<dbReference type="OrthoDB" id="2489132at2"/>
<dbReference type="PANTHER" id="PTHR43531:SF14">
    <property type="entry name" value="METHYL-ACCEPTING CHEMOTAXIS PROTEIN I-RELATED"/>
    <property type="match status" value="1"/>
</dbReference>
<evidence type="ECO:0000256" key="9">
    <source>
        <dbReference type="ARBA" id="ARBA00023224"/>
    </source>
</evidence>
<dbReference type="eggNOG" id="COG0840">
    <property type="taxonomic scope" value="Bacteria"/>
</dbReference>
<evidence type="ECO:0008006" key="19">
    <source>
        <dbReference type="Google" id="ProtNLM"/>
    </source>
</evidence>
<evidence type="ECO:0000256" key="4">
    <source>
        <dbReference type="ARBA" id="ARBA00022500"/>
    </source>
</evidence>
<comment type="caution">
    <text evidence="17">The sequence shown here is derived from an EMBL/GenBank/DDBJ whole genome shotgun (WGS) entry which is preliminary data.</text>
</comment>
<evidence type="ECO:0000256" key="3">
    <source>
        <dbReference type="ARBA" id="ARBA00022481"/>
    </source>
</evidence>